<comment type="caution">
    <text evidence="2">The sequence shown here is derived from an EMBL/GenBank/DDBJ whole genome shotgun (WGS) entry which is preliminary data.</text>
</comment>
<evidence type="ECO:0000313" key="2">
    <source>
        <dbReference type="EMBL" id="TKD03455.1"/>
    </source>
</evidence>
<dbReference type="InterPro" id="IPR036388">
    <property type="entry name" value="WH-like_DNA-bd_sf"/>
</dbReference>
<dbReference type="Gene3D" id="1.10.10.10">
    <property type="entry name" value="Winged helix-like DNA-binding domain superfamily/Winged helix DNA-binding domain"/>
    <property type="match status" value="1"/>
</dbReference>
<keyword evidence="3" id="KW-1185">Reference proteome</keyword>
<dbReference type="InterPro" id="IPR013324">
    <property type="entry name" value="RNA_pol_sigma_r3/r4-like"/>
</dbReference>
<reference evidence="2 3" key="1">
    <citation type="submission" date="2019-04" db="EMBL/GenBank/DDBJ databases">
        <authorList>
            <person name="Li Y."/>
            <person name="Wang J."/>
        </authorList>
    </citation>
    <scope>NUCLEOTIDE SEQUENCE [LARGE SCALE GENOMIC DNA]</scope>
    <source>
        <strain evidence="2 3">DSM 14668</strain>
    </source>
</reference>
<protein>
    <submittedName>
        <fullName evidence="2">Sigma-70 family RNA polymerase sigma factor</fullName>
    </submittedName>
</protein>
<organism evidence="2 3">
    <name type="scientific">Polyangium fumosum</name>
    <dbReference type="NCBI Taxonomy" id="889272"/>
    <lineage>
        <taxon>Bacteria</taxon>
        <taxon>Pseudomonadati</taxon>
        <taxon>Myxococcota</taxon>
        <taxon>Polyangia</taxon>
        <taxon>Polyangiales</taxon>
        <taxon>Polyangiaceae</taxon>
        <taxon>Polyangium</taxon>
    </lineage>
</organism>
<dbReference type="OrthoDB" id="9794372at2"/>
<dbReference type="EMBL" id="SSMQ01000029">
    <property type="protein sequence ID" value="TKD03455.1"/>
    <property type="molecule type" value="Genomic_DNA"/>
</dbReference>
<accession>A0A4U1JA01</accession>
<feature type="region of interest" description="Disordered" evidence="1">
    <location>
        <begin position="176"/>
        <end position="219"/>
    </location>
</feature>
<name>A0A4U1JA01_9BACT</name>
<evidence type="ECO:0000256" key="1">
    <source>
        <dbReference type="SAM" id="MobiDB-lite"/>
    </source>
</evidence>
<gene>
    <name evidence="2" type="ORF">E8A74_26185</name>
</gene>
<dbReference type="Proteomes" id="UP000309215">
    <property type="component" value="Unassembled WGS sequence"/>
</dbReference>
<dbReference type="AlphaFoldDB" id="A0A4U1JA01"/>
<dbReference type="SUPFAM" id="SSF88659">
    <property type="entry name" value="Sigma3 and sigma4 domains of RNA polymerase sigma factors"/>
    <property type="match status" value="1"/>
</dbReference>
<dbReference type="RefSeq" id="WP_136931807.1">
    <property type="nucleotide sequence ID" value="NZ_SSMQ01000029.1"/>
</dbReference>
<proteinExistence type="predicted"/>
<sequence>MDAPDQDPLALLTNYQDAIDAWLRKQHVPAVDVPDLRQEVYRLAILYLQDHEVQAMSSFLQRITERVAADDWKKRGIQSRKAPKLTEEDVAPSNPEHEYNEAEIQRHLDEILAALEASDPRGRALLRARFGHNKKTKEIAAEFHLATSTAHHLVTKAVATLAEEFKKRGIRSRSVLPFVEESHTHDGSTEAGGAGDKADAPVTFGAPSRPSTPPPNDRAQRALSMLGSAAAGALIVFLLMRGAHPVARLSPIVVTVAASGEPSTPGGIIEPDRACVCPEVVSAPVPATTPQGGAPAAADINATNRELGRIIKAAEARGDCETANKLRRRLTGAFAAAFATHGPCKPTP</sequence>
<evidence type="ECO:0000313" key="3">
    <source>
        <dbReference type="Proteomes" id="UP000309215"/>
    </source>
</evidence>